<sequence>MSLENKAHFAKSKPELTQDDVDIYGDLGDNTGNLVCNADYRKVGEHGQPHTATPSLAEVGIVGINPCSMRGFNGCLTVVYVLPDTGGGS</sequence>
<proteinExistence type="predicted"/>
<gene>
    <name evidence="1" type="ORF">WJX73_006263</name>
</gene>
<dbReference type="AlphaFoldDB" id="A0AAW1P8C5"/>
<protein>
    <submittedName>
        <fullName evidence="1">Uncharacterized protein</fullName>
    </submittedName>
</protein>
<dbReference type="Proteomes" id="UP001465755">
    <property type="component" value="Unassembled WGS sequence"/>
</dbReference>
<reference evidence="1 2" key="1">
    <citation type="journal article" date="2024" name="Nat. Commun.">
        <title>Phylogenomics reveals the evolutionary origins of lichenization in chlorophyte algae.</title>
        <authorList>
            <person name="Puginier C."/>
            <person name="Libourel C."/>
            <person name="Otte J."/>
            <person name="Skaloud P."/>
            <person name="Haon M."/>
            <person name="Grisel S."/>
            <person name="Petersen M."/>
            <person name="Berrin J.G."/>
            <person name="Delaux P.M."/>
            <person name="Dal Grande F."/>
            <person name="Keller J."/>
        </authorList>
    </citation>
    <scope>NUCLEOTIDE SEQUENCE [LARGE SCALE GENOMIC DNA]</scope>
    <source>
        <strain evidence="1 2">SAG 2036</strain>
    </source>
</reference>
<organism evidence="1 2">
    <name type="scientific">Symbiochloris irregularis</name>
    <dbReference type="NCBI Taxonomy" id="706552"/>
    <lineage>
        <taxon>Eukaryota</taxon>
        <taxon>Viridiplantae</taxon>
        <taxon>Chlorophyta</taxon>
        <taxon>core chlorophytes</taxon>
        <taxon>Trebouxiophyceae</taxon>
        <taxon>Trebouxiales</taxon>
        <taxon>Trebouxiaceae</taxon>
        <taxon>Symbiochloris</taxon>
    </lineage>
</organism>
<dbReference type="EMBL" id="JALJOQ010000017">
    <property type="protein sequence ID" value="KAK9809696.1"/>
    <property type="molecule type" value="Genomic_DNA"/>
</dbReference>
<comment type="caution">
    <text evidence="1">The sequence shown here is derived from an EMBL/GenBank/DDBJ whole genome shotgun (WGS) entry which is preliminary data.</text>
</comment>
<accession>A0AAW1P8C5</accession>
<name>A0AAW1P8C5_9CHLO</name>
<evidence type="ECO:0000313" key="1">
    <source>
        <dbReference type="EMBL" id="KAK9809696.1"/>
    </source>
</evidence>
<evidence type="ECO:0000313" key="2">
    <source>
        <dbReference type="Proteomes" id="UP001465755"/>
    </source>
</evidence>
<keyword evidence="2" id="KW-1185">Reference proteome</keyword>